<gene>
    <name evidence="1" type="ORF">Cgig2_015338</name>
</gene>
<evidence type="ECO:0000313" key="2">
    <source>
        <dbReference type="Proteomes" id="UP001153076"/>
    </source>
</evidence>
<dbReference type="AlphaFoldDB" id="A0A9Q1GV25"/>
<reference evidence="1" key="1">
    <citation type="submission" date="2022-04" db="EMBL/GenBank/DDBJ databases">
        <title>Carnegiea gigantea Genome sequencing and assembly v2.</title>
        <authorList>
            <person name="Copetti D."/>
            <person name="Sanderson M.J."/>
            <person name="Burquez A."/>
            <person name="Wojciechowski M.F."/>
        </authorList>
    </citation>
    <scope>NUCLEOTIDE SEQUENCE</scope>
    <source>
        <strain evidence="1">SGP5-SGP5p</strain>
        <tissue evidence="1">Aerial part</tissue>
    </source>
</reference>
<protein>
    <submittedName>
        <fullName evidence="1">Uncharacterized protein</fullName>
    </submittedName>
</protein>
<comment type="caution">
    <text evidence="1">The sequence shown here is derived from an EMBL/GenBank/DDBJ whole genome shotgun (WGS) entry which is preliminary data.</text>
</comment>
<keyword evidence="2" id="KW-1185">Reference proteome</keyword>
<evidence type="ECO:0000313" key="1">
    <source>
        <dbReference type="EMBL" id="KAJ8425670.1"/>
    </source>
</evidence>
<accession>A0A9Q1GV25</accession>
<dbReference type="Proteomes" id="UP001153076">
    <property type="component" value="Unassembled WGS sequence"/>
</dbReference>
<sequence length="179" mass="18473">MFTSSFNVNSRQKKFCLRLHSSRCSPFGVPAAPPPVFGVPKSQAFNFPSVPVSTGAPAFGASSTSAHLGSTFGASSTSAYLGSSNMSTATQNAPCFGSSFGSNTPSTPAFRGKYATDITILVIGFSFTHSAVNNQCTGSGGTVTAPHAPRHYAGNKVLADGKLALKSATEVETKKSHEE</sequence>
<proteinExistence type="predicted"/>
<name>A0A9Q1GV25_9CARY</name>
<organism evidence="1 2">
    <name type="scientific">Carnegiea gigantea</name>
    <dbReference type="NCBI Taxonomy" id="171969"/>
    <lineage>
        <taxon>Eukaryota</taxon>
        <taxon>Viridiplantae</taxon>
        <taxon>Streptophyta</taxon>
        <taxon>Embryophyta</taxon>
        <taxon>Tracheophyta</taxon>
        <taxon>Spermatophyta</taxon>
        <taxon>Magnoliopsida</taxon>
        <taxon>eudicotyledons</taxon>
        <taxon>Gunneridae</taxon>
        <taxon>Pentapetalae</taxon>
        <taxon>Caryophyllales</taxon>
        <taxon>Cactineae</taxon>
        <taxon>Cactaceae</taxon>
        <taxon>Cactoideae</taxon>
        <taxon>Echinocereeae</taxon>
        <taxon>Carnegiea</taxon>
    </lineage>
</organism>
<dbReference type="EMBL" id="JAKOGI010001429">
    <property type="protein sequence ID" value="KAJ8425670.1"/>
    <property type="molecule type" value="Genomic_DNA"/>
</dbReference>